<dbReference type="PANTHER" id="PTHR47199:SF2">
    <property type="entry name" value="PHOTOSYSTEM II STABILITY_ASSEMBLY FACTOR HCF136, CHLOROPLASTIC"/>
    <property type="match status" value="1"/>
</dbReference>
<keyword evidence="1" id="KW-0602">Photosynthesis</keyword>
<dbReference type="RefSeq" id="WP_228229496.1">
    <property type="nucleotide sequence ID" value="NZ_JAJGMW010000006.1"/>
</dbReference>
<keyword evidence="5" id="KW-1185">Reference proteome</keyword>
<accession>A0ABS8GV24</accession>
<organism evidence="4 5">
    <name type="scientific">Leeuwenhoekiella parthenopeia</name>
    <dbReference type="NCBI Taxonomy" id="2890320"/>
    <lineage>
        <taxon>Bacteria</taxon>
        <taxon>Pseudomonadati</taxon>
        <taxon>Bacteroidota</taxon>
        <taxon>Flavobacteriia</taxon>
        <taxon>Flavobacteriales</taxon>
        <taxon>Flavobacteriaceae</taxon>
        <taxon>Leeuwenhoekiella</taxon>
    </lineage>
</organism>
<sequence length="349" mass="38059">MRLIAVLFLILAFSSCKQTEEKREAGPIQSVAIEPIFSDSVSIRAIEILADGSLAFAGTMGKYGLFNPQTETWNTGVITYDSTTPNFRAVAHTTQDFFMLSIESPALLYKTGDTGRMEVVYKEDDPKAFYDSMTFWNDQEGIAMGDPTDSCISVIITRDGGKSWNKLSCDLLPEAVEGEAAFAASNSNIKVYGDHAWIITGGMKSRVLHTADKGKTWEVFETPLIQGTPTTGGYSIDFYDEKMGFIVGGDYSNAEANKAVKALTLDGGKTWELVGDNQNPGYRSCVRFVPGSAGKGLVAIGFEGIDYSADQGATWKHLSDEGFFTVRFLNDSTAYAAGTNRVAKLKFKR</sequence>
<evidence type="ECO:0000259" key="3">
    <source>
        <dbReference type="Pfam" id="PF14870"/>
    </source>
</evidence>
<gene>
    <name evidence="4" type="ORF">LLW17_06735</name>
</gene>
<dbReference type="EMBL" id="JAJGMW010000006">
    <property type="protein sequence ID" value="MCC4212408.1"/>
    <property type="molecule type" value="Genomic_DNA"/>
</dbReference>
<evidence type="ECO:0000313" key="5">
    <source>
        <dbReference type="Proteomes" id="UP001197770"/>
    </source>
</evidence>
<dbReference type="Gene3D" id="2.130.10.10">
    <property type="entry name" value="YVTN repeat-like/Quinoprotein amine dehydrogenase"/>
    <property type="match status" value="1"/>
</dbReference>
<keyword evidence="2" id="KW-0604">Photosystem II</keyword>
<evidence type="ECO:0000256" key="2">
    <source>
        <dbReference type="ARBA" id="ARBA00023276"/>
    </source>
</evidence>
<evidence type="ECO:0000256" key="1">
    <source>
        <dbReference type="ARBA" id="ARBA00022531"/>
    </source>
</evidence>
<dbReference type="PROSITE" id="PS51257">
    <property type="entry name" value="PROKAR_LIPOPROTEIN"/>
    <property type="match status" value="1"/>
</dbReference>
<feature type="domain" description="Photosynthesis system II assembly factor Ycf48/Hcf136-like" evidence="3">
    <location>
        <begin position="133"/>
        <end position="220"/>
    </location>
</feature>
<dbReference type="SUPFAM" id="SSF110296">
    <property type="entry name" value="Oligoxyloglucan reducing end-specific cellobiohydrolase"/>
    <property type="match status" value="1"/>
</dbReference>
<comment type="caution">
    <text evidence="4">The sequence shown here is derived from an EMBL/GenBank/DDBJ whole genome shotgun (WGS) entry which is preliminary data.</text>
</comment>
<protein>
    <submittedName>
        <fullName evidence="4">Oxidoreductase</fullName>
    </submittedName>
</protein>
<reference evidence="4 5" key="1">
    <citation type="submission" date="2021-11" db="EMBL/GenBank/DDBJ databases">
        <title>Seasonal and diel survey of microbial diversity of the Tyrrhenian coast.</title>
        <authorList>
            <person name="Gattoni G."/>
            <person name="Corral P."/>
        </authorList>
    </citation>
    <scope>NUCLEOTIDE SEQUENCE [LARGE SCALE GENOMIC DNA]</scope>
    <source>
        <strain evidence="4 5">Mr9</strain>
    </source>
</reference>
<dbReference type="Proteomes" id="UP001197770">
    <property type="component" value="Unassembled WGS sequence"/>
</dbReference>
<name>A0ABS8GV24_9FLAO</name>
<proteinExistence type="predicted"/>
<evidence type="ECO:0000313" key="4">
    <source>
        <dbReference type="EMBL" id="MCC4212408.1"/>
    </source>
</evidence>
<dbReference type="PANTHER" id="PTHR47199">
    <property type="entry name" value="PHOTOSYSTEM II STABILITY/ASSEMBLY FACTOR HCF136, CHLOROPLASTIC"/>
    <property type="match status" value="1"/>
</dbReference>
<dbReference type="InterPro" id="IPR028203">
    <property type="entry name" value="PSII_CF48-like_dom"/>
</dbReference>
<dbReference type="InterPro" id="IPR015943">
    <property type="entry name" value="WD40/YVTN_repeat-like_dom_sf"/>
</dbReference>
<dbReference type="Pfam" id="PF14870">
    <property type="entry name" value="PSII_BNR"/>
    <property type="match status" value="1"/>
</dbReference>
<dbReference type="CDD" id="cd15482">
    <property type="entry name" value="Sialidase_non-viral"/>
    <property type="match status" value="1"/>
</dbReference>